<evidence type="ECO:0000313" key="1">
    <source>
        <dbReference type="EMBL" id="MBW90304.1"/>
    </source>
</evidence>
<sequence length="324" mass="35409">MERWSGILKIPLHSNSRSLYRIAVSLCLSSTSKGLSVPSANVIFFNGDQVHGTRNPVIERLSDLQNIADILVSKFGASVNAWVIEASVFNGPFAVYRDLIPSVNRWGEPRFYSAEGSPASTSIVSLLLNFLGEAQNTISRGGKGLFGKNVGAPSSKLPKTYILGFSKGGTVLNQLVTELGFSEELSHQKEQSSGGDFPEAEEQIQVIPCTKEGLLNSITEIHYVDAGLNSAGAYITESNVIERISARLVPGAPGIRFVLHGTPRQWCDGRRALTRNEKDRLLGLLESAAQKCGGRLQVREKFYFADRPPDLQMHFEIIDCIDVS</sequence>
<organism evidence="1">
    <name type="scientific">Rhizophora mucronata</name>
    <name type="common">Asiatic mangrove</name>
    <dbReference type="NCBI Taxonomy" id="61149"/>
    <lineage>
        <taxon>Eukaryota</taxon>
        <taxon>Viridiplantae</taxon>
        <taxon>Streptophyta</taxon>
        <taxon>Embryophyta</taxon>
        <taxon>Tracheophyta</taxon>
        <taxon>Spermatophyta</taxon>
        <taxon>Magnoliopsida</taxon>
        <taxon>eudicotyledons</taxon>
        <taxon>Gunneridae</taxon>
        <taxon>Pentapetalae</taxon>
        <taxon>rosids</taxon>
        <taxon>fabids</taxon>
        <taxon>Malpighiales</taxon>
        <taxon>Rhizophoraceae</taxon>
        <taxon>Rhizophora</taxon>
    </lineage>
</organism>
<dbReference type="PANTHER" id="PTHR31296:SF1">
    <property type="entry name" value="MITOCHONDRIAL PROTEIN C2ORF69"/>
    <property type="match status" value="1"/>
</dbReference>
<protein>
    <submittedName>
        <fullName evidence="1">Uncharacterized protein</fullName>
    </submittedName>
</protein>
<reference evidence="1" key="1">
    <citation type="submission" date="2018-02" db="EMBL/GenBank/DDBJ databases">
        <title>Rhizophora mucronata_Transcriptome.</title>
        <authorList>
            <person name="Meera S.P."/>
            <person name="Sreeshan A."/>
            <person name="Augustine A."/>
        </authorList>
    </citation>
    <scope>NUCLEOTIDE SEQUENCE</scope>
    <source>
        <tissue evidence="1">Leaf</tissue>
    </source>
</reference>
<accession>A0A2P2JA00</accession>
<dbReference type="AlphaFoldDB" id="A0A2P2JA00"/>
<name>A0A2P2JA00_RHIMU</name>
<dbReference type="InterPro" id="IPR018881">
    <property type="entry name" value="C2orf69_mit"/>
</dbReference>
<dbReference type="Pfam" id="PF10561">
    <property type="entry name" value="C2orf69"/>
    <property type="match status" value="1"/>
</dbReference>
<dbReference type="GO" id="GO:0005739">
    <property type="term" value="C:mitochondrion"/>
    <property type="evidence" value="ECO:0007669"/>
    <property type="project" value="TreeGrafter"/>
</dbReference>
<proteinExistence type="predicted"/>
<dbReference type="PANTHER" id="PTHR31296">
    <property type="entry name" value="UPF0565 PROTEIN C2ORF69"/>
    <property type="match status" value="1"/>
</dbReference>
<dbReference type="EMBL" id="GGEC01009821">
    <property type="protein sequence ID" value="MBW90304.1"/>
    <property type="molecule type" value="Transcribed_RNA"/>
</dbReference>